<accession>A0AAE1LN89</accession>
<feature type="region of interest" description="Disordered" evidence="1">
    <location>
        <begin position="267"/>
        <end position="310"/>
    </location>
</feature>
<dbReference type="Proteomes" id="UP001219518">
    <property type="component" value="Unassembled WGS sequence"/>
</dbReference>
<evidence type="ECO:0000313" key="2">
    <source>
        <dbReference type="EMBL" id="KAK3926556.1"/>
    </source>
</evidence>
<dbReference type="EMBL" id="JAHWGI010001267">
    <property type="protein sequence ID" value="KAK3926556.1"/>
    <property type="molecule type" value="Genomic_DNA"/>
</dbReference>
<protein>
    <submittedName>
        <fullName evidence="2">Inulosucrase</fullName>
    </submittedName>
</protein>
<dbReference type="PANTHER" id="PTHR33173:SF2">
    <property type="entry name" value="MYND-TYPE DOMAIN-CONTAINING PROTEIN"/>
    <property type="match status" value="1"/>
</dbReference>
<keyword evidence="3" id="KW-1185">Reference proteome</keyword>
<sequence>MALEVSGEALWVFLNENGIVVPEDWKAVLSATKYDSLHLLSNLEDSDIDEIRTFMRQEYHQLIDENEIKAIYGVYARKPEKFELTGGQKKSIKGKVLGCKSLLSKLHRKRSLTTEKDPTKMLKTKPTTVKNAASLECSSAARDKIVMDLKYNLECNVEAYLSSNVPELSDENGKITVVANITHISGSQYMAKICCPAASNKKKPCDYMGIIHMNNHRNWNTSNFYKHCKLHVKCTSQKSVKDYFNTSKDSEDRLEDDDEITNIVSRKRKSNIVDSDEEGNSNPDSDLESIHPNDDSEAQNRQEERRDRDYFSRSNRRKRVLLQSAQDNPKVTTFFPILNNDQVLAKENQLLQNKIVEIMQLKDNTKFELQGFVKDLVDCAIANQGRTSKHAWRYPDSVKEASVVFYALGGAQLYSLVNALMPLPCKSTVKSQLYSTDVIKEGEFRFAQLREYLDSRNEPRKVTLSEDGTNINGKIVYNSATNEVSGFVLPLDSNGVPIVGSFPATDAEVMASYFKHNEASKTAYIYMAQPVSGKSPPFCLAIFGTDNKFTASSILTRWPWIISEAAKVGIEIVGFASDGDGRLMKVMRIRTFSISPRSPWEWFRSNLILPQVHFQDFVHLLVKLKSRLLKPSIIIPFGGSILASKGHLKELITKAGKDVHELTNCYLNSKDKMNFRSAEKLCSPKVTKALEESVPHSQGTILYLQMMREVFLSCADPGLAPLARIELIWKWVFFCRIWRKWILSQKGYSLSHNFITANAYYCIELNAHALVQLIVKFRDYEEPELFKPWLFSSQQCESAFRSWRSLTSLLWTQINCCMLEMQHKQRRVDYLTAALFNMRQRYELPPHLRAFEAVKNKEFIFSSLPENYEIERAAHSAFQTAVKYAMDVKLISKPLKAMPTCPIPVVVESEPELDNEDEDEGTGLIITGEESPPGEPEDDDEIFADLSLDVDEDIFLSTQSGLKTFNNVDLSPSSIFVKVKNNEGGTSIIKKSTFCWLLSTGDTSLSSDRLLRVQAKPVNHTFPSATSVKAPTVESIVNVGDWCAFYDEKKSLCFGRVLSFSFMSGTTWKNQEYMGTSAKVPSSGRKVGCLCTWYSPQACGRNTFLQMISMDLEGYYDIDNYICTVPRPVLNEDKVKLMCSLKDIRKLCSSK</sequence>
<feature type="compositionally biased region" description="Basic and acidic residues" evidence="1">
    <location>
        <begin position="288"/>
        <end position="310"/>
    </location>
</feature>
<dbReference type="AlphaFoldDB" id="A0AAE1LN89"/>
<feature type="region of interest" description="Disordered" evidence="1">
    <location>
        <begin position="911"/>
        <end position="939"/>
    </location>
</feature>
<comment type="caution">
    <text evidence="2">The sequence shown here is derived from an EMBL/GenBank/DDBJ whole genome shotgun (WGS) entry which is preliminary data.</text>
</comment>
<dbReference type="PANTHER" id="PTHR33173">
    <property type="match status" value="1"/>
</dbReference>
<evidence type="ECO:0000313" key="3">
    <source>
        <dbReference type="Proteomes" id="UP001219518"/>
    </source>
</evidence>
<name>A0AAE1LN89_9NEOP</name>
<proteinExistence type="predicted"/>
<gene>
    <name evidence="2" type="ORF">KUF71_014892</name>
</gene>
<reference evidence="2" key="2">
    <citation type="journal article" date="2023" name="BMC Genomics">
        <title>Pest status, molecular evolution, and epigenetic factors derived from the genome assembly of Frankliniella fusca, a thysanopteran phytovirus vector.</title>
        <authorList>
            <person name="Catto M.A."/>
            <person name="Labadie P.E."/>
            <person name="Jacobson A.L."/>
            <person name="Kennedy G.G."/>
            <person name="Srinivasan R."/>
            <person name="Hunt B.G."/>
        </authorList>
    </citation>
    <scope>NUCLEOTIDE SEQUENCE</scope>
    <source>
        <strain evidence="2">PL_HMW_Pooled</strain>
    </source>
</reference>
<feature type="compositionally biased region" description="Acidic residues" evidence="1">
    <location>
        <begin position="911"/>
        <end position="921"/>
    </location>
</feature>
<organism evidence="2 3">
    <name type="scientific">Frankliniella fusca</name>
    <dbReference type="NCBI Taxonomy" id="407009"/>
    <lineage>
        <taxon>Eukaryota</taxon>
        <taxon>Metazoa</taxon>
        <taxon>Ecdysozoa</taxon>
        <taxon>Arthropoda</taxon>
        <taxon>Hexapoda</taxon>
        <taxon>Insecta</taxon>
        <taxon>Pterygota</taxon>
        <taxon>Neoptera</taxon>
        <taxon>Paraneoptera</taxon>
        <taxon>Thysanoptera</taxon>
        <taxon>Terebrantia</taxon>
        <taxon>Thripoidea</taxon>
        <taxon>Thripidae</taxon>
        <taxon>Frankliniella</taxon>
    </lineage>
</organism>
<reference evidence="2" key="1">
    <citation type="submission" date="2021-07" db="EMBL/GenBank/DDBJ databases">
        <authorList>
            <person name="Catto M.A."/>
            <person name="Jacobson A."/>
            <person name="Kennedy G."/>
            <person name="Labadie P."/>
            <person name="Hunt B.G."/>
            <person name="Srinivasan R."/>
        </authorList>
    </citation>
    <scope>NUCLEOTIDE SEQUENCE</scope>
    <source>
        <strain evidence="2">PL_HMW_Pooled</strain>
        <tissue evidence="2">Head</tissue>
    </source>
</reference>
<evidence type="ECO:0000256" key="1">
    <source>
        <dbReference type="SAM" id="MobiDB-lite"/>
    </source>
</evidence>